<dbReference type="KEGG" id="vg:26642052"/>
<dbReference type="NCBIfam" id="TIGR02675">
    <property type="entry name" value="tape_meas_nterm"/>
    <property type="match status" value="1"/>
</dbReference>
<dbReference type="Pfam" id="PF20155">
    <property type="entry name" value="TMP_3"/>
    <property type="match status" value="1"/>
</dbReference>
<gene>
    <name evidence="6" type="ORF">PAE1_23</name>
</gene>
<keyword evidence="1" id="KW-1245">Viral tail assembly</keyword>
<dbReference type="GeneID" id="26642052"/>
<keyword evidence="4" id="KW-0812">Transmembrane</keyword>
<dbReference type="OrthoDB" id="436at10239"/>
<protein>
    <submittedName>
        <fullName evidence="6">Putative tape measure protein</fullName>
    </submittedName>
</protein>
<feature type="coiled-coil region" evidence="2">
    <location>
        <begin position="605"/>
        <end position="667"/>
    </location>
</feature>
<evidence type="ECO:0000313" key="6">
    <source>
        <dbReference type="EMBL" id="ALF51523.1"/>
    </source>
</evidence>
<feature type="transmembrane region" description="Helical" evidence="4">
    <location>
        <begin position="269"/>
        <end position="290"/>
    </location>
</feature>
<evidence type="ECO:0000313" key="7">
    <source>
        <dbReference type="Proteomes" id="UP000204629"/>
    </source>
</evidence>
<keyword evidence="4" id="KW-1133">Transmembrane helix</keyword>
<evidence type="ECO:0000259" key="5">
    <source>
        <dbReference type="Pfam" id="PF20155"/>
    </source>
</evidence>
<evidence type="ECO:0000256" key="3">
    <source>
        <dbReference type="SAM" id="MobiDB-lite"/>
    </source>
</evidence>
<organism evidence="6 7">
    <name type="scientific">Pseudomonas phage PAE1</name>
    <dbReference type="NCBI Taxonomy" id="1718273"/>
    <lineage>
        <taxon>Viruses</taxon>
        <taxon>Duplodnaviria</taxon>
        <taxon>Heunggongvirae</taxon>
        <taxon>Uroviricota</taxon>
        <taxon>Caudoviricetes</taxon>
        <taxon>Mesyanzhinovviridae</taxon>
        <taxon>Rabinowitzvirinae</taxon>
        <taxon>Yuavirus</taxon>
        <taxon>Yuavirus PAE1</taxon>
        <taxon>Pseudomonas virus PAE1</taxon>
    </lineage>
</organism>
<keyword evidence="7" id="KW-1185">Reference proteome</keyword>
<keyword evidence="4" id="KW-0472">Membrane</keyword>
<reference evidence="6 7" key="1">
    <citation type="journal article" date="2016" name="Genome Announc.">
        <title>Genome Sequences of Pseudomonas oryzihabitans Phage POR1 and Pseudomonas aeruginosa Phage PAE1.</title>
        <authorList>
            <person name="Dyson Z.A."/>
            <person name="Seviour R.J."/>
            <person name="Tucci J."/>
            <person name="Petrovski S."/>
        </authorList>
    </citation>
    <scope>NUCLEOTIDE SEQUENCE [LARGE SCALE GENOMIC DNA]</scope>
</reference>
<evidence type="ECO:0000256" key="4">
    <source>
        <dbReference type="SAM" id="Phobius"/>
    </source>
</evidence>
<feature type="compositionally biased region" description="Gly residues" evidence="3">
    <location>
        <begin position="886"/>
        <end position="897"/>
    </location>
</feature>
<dbReference type="RefSeq" id="YP_009215714.1">
    <property type="nucleotide sequence ID" value="NC_028980.1"/>
</dbReference>
<name>A0A0N9ELW9_9CAUD</name>
<evidence type="ECO:0000256" key="1">
    <source>
        <dbReference type="ARBA" id="ARBA00022465"/>
    </source>
</evidence>
<dbReference type="Proteomes" id="UP000204629">
    <property type="component" value="Segment"/>
</dbReference>
<dbReference type="EMBL" id="KT734862">
    <property type="protein sequence ID" value="ALF51523.1"/>
    <property type="molecule type" value="Genomic_DNA"/>
</dbReference>
<feature type="domain" description="Tape measure protein N-terminal" evidence="5">
    <location>
        <begin position="53"/>
        <end position="244"/>
    </location>
</feature>
<proteinExistence type="predicted"/>
<keyword evidence="1" id="KW-1188">Viral release from host cell</keyword>
<dbReference type="GO" id="GO:0098003">
    <property type="term" value="P:viral tail assembly"/>
    <property type="evidence" value="ECO:0007669"/>
    <property type="project" value="UniProtKB-KW"/>
</dbReference>
<keyword evidence="2" id="KW-0175">Coiled coil</keyword>
<feature type="region of interest" description="Disordered" evidence="3">
    <location>
        <begin position="868"/>
        <end position="897"/>
    </location>
</feature>
<evidence type="ECO:0000256" key="2">
    <source>
        <dbReference type="SAM" id="Coils"/>
    </source>
</evidence>
<feature type="transmembrane region" description="Helical" evidence="4">
    <location>
        <begin position="302"/>
        <end position="323"/>
    </location>
</feature>
<accession>A0A0N9ELW9</accession>
<dbReference type="InterPro" id="IPR013491">
    <property type="entry name" value="Tape_meas_N"/>
</dbReference>
<sequence length="941" mass="100490">MAEERIDIVITERGSRVVQRNLEDIGKSGRGAAGGVDFLKNALASLGAYLSARELVRLLDTYTNLQNRLRATGLEAQNLGAVYRSLLDVSNSTRQSLEGTVETYSRLANSAKDLGLSQQELIDFTKSLNQAIALSGASAGEAQAGMIQLAQGLASGVLRGDELNSVLEQLPTVADVIAKQLNVTRGELRQMGQDGKISADIIFDAFKNARTELEERFAKSVPTIGQSFQVLQNNVVDLVGKFDEATGASELLSKAIMFISNNLDTIAKVLLSVGAGFAIVAGGAAAFNAVRTAVIALNAAIAANPLGAFLIVLTSVITALTLFRDEIKLGIDDTTTLGDLMRAAWEDIGPIITGLANTVGEFFNWLTGSAATAYENMTDQAGASVQNQEAWWLKLVRTVLQVFDMIGGTIRGVMRGVLNVVGSVIDALMNNFRQLGNALKAAVDLDVDGLKAAVTSNIEGWKAVGANIGTNFEEGFRQEVLAQSESGLEAMLDSWIERARDISKERVAAAQVETPNLGGGGGGRRTSGKGDEEAAKALKKLQDELNQLVGSYDRVWAAQQEYANALALLDKAERAGLITAERKAQVLALIEEQLKDALDPMGAINRQLEEERELLRLTSEQREVEQQLRYIEQDLRYQGIILGDQELKKLREKLTLIQAETRAAETRNQVLQAILGPQQEFTAQLTAINELLAAGAITQAQANQFLVESNADLLAGTVEAQQAMLSQYEQMYARIDEMRQADLISEQTAQQLKARVQAQITEQNLSTQRNFFSTLSGLSRSENKKLAAIGKAAAITTATIDGVLAVQKALASAPPPANYALAAATGAVAAANVAQIIAQTPGFAFGGDFTVGGTGGTDSQLVAFRATPGEQVSVRTPTQERDEARQGGGEGQQGGGSAIRVVNVIDPNLMQDYLTSSSGERVLLNVIQRNAGAVRQVVNNG</sequence>
<feature type="region of interest" description="Disordered" evidence="3">
    <location>
        <begin position="513"/>
        <end position="534"/>
    </location>
</feature>